<dbReference type="PANTHER" id="PTHR15858:SF0">
    <property type="entry name" value="IMMEDIATE EARLY RESPONSE 3-INTERACTING PROTEIN 1"/>
    <property type="match status" value="1"/>
</dbReference>
<reference evidence="12" key="1">
    <citation type="journal article" date="2023" name="Insect Mol. Biol.">
        <title>Genome sequencing provides insights into the evolution of gene families encoding plant cell wall-degrading enzymes in longhorned beetles.</title>
        <authorList>
            <person name="Shin N.R."/>
            <person name="Okamura Y."/>
            <person name="Kirsch R."/>
            <person name="Pauchet Y."/>
        </authorList>
    </citation>
    <scope>NUCLEOTIDE SEQUENCE</scope>
    <source>
        <strain evidence="12">AMC_N1</strain>
    </source>
</reference>
<feature type="signal peptide" evidence="11">
    <location>
        <begin position="1"/>
        <end position="18"/>
    </location>
</feature>
<keyword evidence="11" id="KW-0732">Signal</keyword>
<evidence type="ECO:0000313" key="12">
    <source>
        <dbReference type="EMBL" id="KAJ8944682.1"/>
    </source>
</evidence>
<dbReference type="GO" id="GO:0000139">
    <property type="term" value="C:Golgi membrane"/>
    <property type="evidence" value="ECO:0007669"/>
    <property type="project" value="TreeGrafter"/>
</dbReference>
<evidence type="ECO:0000256" key="10">
    <source>
        <dbReference type="SAM" id="Phobius"/>
    </source>
</evidence>
<keyword evidence="4 10" id="KW-0812">Transmembrane</keyword>
<evidence type="ECO:0000256" key="9">
    <source>
        <dbReference type="ARBA" id="ARBA00045999"/>
    </source>
</evidence>
<keyword evidence="5" id="KW-0653">Protein transport</keyword>
<comment type="similarity">
    <text evidence="8">Belongs to the YOS1 family.</text>
</comment>
<proteinExistence type="inferred from homology"/>
<evidence type="ECO:0000256" key="1">
    <source>
        <dbReference type="ARBA" id="ARBA00004370"/>
    </source>
</evidence>
<sequence>MALTLWNLFETSLLCLNAFTIINEERFKSKCTMDSKQNGTEFGCDEDGRNMEMFNLIHSISTIAKFPIIFLNVLTILLKLILGS</sequence>
<dbReference type="GO" id="GO:0015031">
    <property type="term" value="P:protein transport"/>
    <property type="evidence" value="ECO:0007669"/>
    <property type="project" value="UniProtKB-KW"/>
</dbReference>
<evidence type="ECO:0000256" key="11">
    <source>
        <dbReference type="SAM" id="SignalP"/>
    </source>
</evidence>
<name>A0AAV8XZU9_9CUCU</name>
<protein>
    <recommendedName>
        <fullName evidence="2">Immediate early response 3-interacting protein 1</fullName>
    </recommendedName>
</protein>
<dbReference type="GO" id="GO:0030134">
    <property type="term" value="C:COPII-coated ER to Golgi transport vesicle"/>
    <property type="evidence" value="ECO:0007669"/>
    <property type="project" value="TreeGrafter"/>
</dbReference>
<accession>A0AAV8XZU9</accession>
<comment type="function">
    <text evidence="9">Regulator of endoplasmic reticulum secretion that acts as a key determinant of brain size. Required for secretion of extracellular matrix proteins. Required for correct brain development by depositing sufficient extracellular matrix proteins for tissue integrity and the proliferation of neural progenitors. Acts as a regulator of the unfolded protein response (UPR).</text>
</comment>
<comment type="caution">
    <text evidence="12">The sequence shown here is derived from an EMBL/GenBank/DDBJ whole genome shotgun (WGS) entry which is preliminary data.</text>
</comment>
<comment type="subcellular location">
    <subcellularLocation>
        <location evidence="1">Membrane</location>
    </subcellularLocation>
</comment>
<evidence type="ECO:0000256" key="4">
    <source>
        <dbReference type="ARBA" id="ARBA00022692"/>
    </source>
</evidence>
<dbReference type="PANTHER" id="PTHR15858">
    <property type="entry name" value="IMMEDIATE EARLY RESPONSE 3-INTERACTING PROTEIN 1"/>
    <property type="match status" value="1"/>
</dbReference>
<feature type="chain" id="PRO_5043877455" description="Immediate early response 3-interacting protein 1" evidence="11">
    <location>
        <begin position="19"/>
        <end position="84"/>
    </location>
</feature>
<dbReference type="EMBL" id="JAPWTK010000243">
    <property type="protein sequence ID" value="KAJ8944682.1"/>
    <property type="molecule type" value="Genomic_DNA"/>
</dbReference>
<keyword evidence="6 10" id="KW-1133">Transmembrane helix</keyword>
<evidence type="ECO:0000256" key="3">
    <source>
        <dbReference type="ARBA" id="ARBA00022448"/>
    </source>
</evidence>
<gene>
    <name evidence="12" type="ORF">NQ318_015890</name>
</gene>
<evidence type="ECO:0000256" key="8">
    <source>
        <dbReference type="ARBA" id="ARBA00024203"/>
    </source>
</evidence>
<evidence type="ECO:0000256" key="6">
    <source>
        <dbReference type="ARBA" id="ARBA00022989"/>
    </source>
</evidence>
<evidence type="ECO:0000256" key="7">
    <source>
        <dbReference type="ARBA" id="ARBA00023136"/>
    </source>
</evidence>
<keyword evidence="13" id="KW-1185">Reference proteome</keyword>
<feature type="transmembrane region" description="Helical" evidence="10">
    <location>
        <begin position="56"/>
        <end position="82"/>
    </location>
</feature>
<dbReference type="InterPro" id="IPR013880">
    <property type="entry name" value="Yos1"/>
</dbReference>
<dbReference type="GO" id="GO:0006888">
    <property type="term" value="P:endoplasmic reticulum to Golgi vesicle-mediated transport"/>
    <property type="evidence" value="ECO:0007669"/>
    <property type="project" value="TreeGrafter"/>
</dbReference>
<dbReference type="Proteomes" id="UP001162162">
    <property type="component" value="Unassembled WGS sequence"/>
</dbReference>
<dbReference type="AlphaFoldDB" id="A0AAV8XZU9"/>
<dbReference type="GO" id="GO:0005789">
    <property type="term" value="C:endoplasmic reticulum membrane"/>
    <property type="evidence" value="ECO:0007669"/>
    <property type="project" value="TreeGrafter"/>
</dbReference>
<organism evidence="12 13">
    <name type="scientific">Aromia moschata</name>
    <dbReference type="NCBI Taxonomy" id="1265417"/>
    <lineage>
        <taxon>Eukaryota</taxon>
        <taxon>Metazoa</taxon>
        <taxon>Ecdysozoa</taxon>
        <taxon>Arthropoda</taxon>
        <taxon>Hexapoda</taxon>
        <taxon>Insecta</taxon>
        <taxon>Pterygota</taxon>
        <taxon>Neoptera</taxon>
        <taxon>Endopterygota</taxon>
        <taxon>Coleoptera</taxon>
        <taxon>Polyphaga</taxon>
        <taxon>Cucujiformia</taxon>
        <taxon>Chrysomeloidea</taxon>
        <taxon>Cerambycidae</taxon>
        <taxon>Cerambycinae</taxon>
        <taxon>Callichromatini</taxon>
        <taxon>Aromia</taxon>
    </lineage>
</organism>
<evidence type="ECO:0000313" key="13">
    <source>
        <dbReference type="Proteomes" id="UP001162162"/>
    </source>
</evidence>
<keyword evidence="3" id="KW-0813">Transport</keyword>
<evidence type="ECO:0000256" key="5">
    <source>
        <dbReference type="ARBA" id="ARBA00022927"/>
    </source>
</evidence>
<evidence type="ECO:0000256" key="2">
    <source>
        <dbReference type="ARBA" id="ARBA00016434"/>
    </source>
</evidence>
<dbReference type="Pfam" id="PF08571">
    <property type="entry name" value="Yos1"/>
    <property type="match status" value="1"/>
</dbReference>
<keyword evidence="7 10" id="KW-0472">Membrane</keyword>